<dbReference type="InterPro" id="IPR001029">
    <property type="entry name" value="Flagellin_N"/>
</dbReference>
<comment type="similarity">
    <text evidence="2">Belongs to the bacterial flagellin family.</text>
</comment>
<proteinExistence type="inferred from homology"/>
<gene>
    <name evidence="6" type="primary">flgL</name>
    <name evidence="6" type="ORF">ERL59_02000</name>
</gene>
<dbReference type="Pfam" id="PF00700">
    <property type="entry name" value="Flagellin_C"/>
    <property type="match status" value="1"/>
</dbReference>
<dbReference type="Pfam" id="PF00669">
    <property type="entry name" value="Flagellin_N"/>
    <property type="match status" value="1"/>
</dbReference>
<feature type="domain" description="Flagellin C-terminal" evidence="5">
    <location>
        <begin position="218"/>
        <end position="300"/>
    </location>
</feature>
<dbReference type="InterPro" id="IPR046358">
    <property type="entry name" value="Flagellin_C"/>
</dbReference>
<organism evidence="6 7">
    <name type="scientific">Chengkuizengella marina</name>
    <dbReference type="NCBI Taxonomy" id="2507566"/>
    <lineage>
        <taxon>Bacteria</taxon>
        <taxon>Bacillati</taxon>
        <taxon>Bacillota</taxon>
        <taxon>Bacilli</taxon>
        <taxon>Bacillales</taxon>
        <taxon>Paenibacillaceae</taxon>
        <taxon>Chengkuizengella</taxon>
    </lineage>
</organism>
<evidence type="ECO:0000313" key="7">
    <source>
        <dbReference type="Proteomes" id="UP000448943"/>
    </source>
</evidence>
<reference evidence="6 7" key="1">
    <citation type="submission" date="2019-01" db="EMBL/GenBank/DDBJ databases">
        <title>Chengkuizengella sp. nov., isolated from deep-sea sediment of East Pacific Ocean.</title>
        <authorList>
            <person name="Yang J."/>
            <person name="Lai Q."/>
            <person name="Shao Z."/>
        </authorList>
    </citation>
    <scope>NUCLEOTIDE SEQUENCE [LARGE SCALE GENOMIC DNA]</scope>
    <source>
        <strain evidence="6 7">YPA3-1-1</strain>
    </source>
</reference>
<evidence type="ECO:0000313" key="6">
    <source>
        <dbReference type="EMBL" id="NBI27733.1"/>
    </source>
</evidence>
<protein>
    <submittedName>
        <fullName evidence="6">Flagellar hook-associated protein FlgL</fullName>
    </submittedName>
</protein>
<dbReference type="AlphaFoldDB" id="A0A6N9PZ81"/>
<dbReference type="PANTHER" id="PTHR42792:SF1">
    <property type="entry name" value="FLAGELLAR HOOK-ASSOCIATED PROTEIN 3"/>
    <property type="match status" value="1"/>
</dbReference>
<dbReference type="RefSeq" id="WP_160643967.1">
    <property type="nucleotide sequence ID" value="NZ_SIJB01000005.1"/>
</dbReference>
<dbReference type="InterPro" id="IPR001492">
    <property type="entry name" value="Flagellin"/>
</dbReference>
<evidence type="ECO:0000256" key="2">
    <source>
        <dbReference type="ARBA" id="ARBA00005709"/>
    </source>
</evidence>
<dbReference type="EMBL" id="SIJB01000005">
    <property type="protein sequence ID" value="NBI27733.1"/>
    <property type="molecule type" value="Genomic_DNA"/>
</dbReference>
<dbReference type="OrthoDB" id="9758307at2"/>
<name>A0A6N9PZ81_9BACL</name>
<evidence type="ECO:0000256" key="3">
    <source>
        <dbReference type="ARBA" id="ARBA00023143"/>
    </source>
</evidence>
<comment type="caution">
    <text evidence="6">The sequence shown here is derived from an EMBL/GenBank/DDBJ whole genome shotgun (WGS) entry which is preliminary data.</text>
</comment>
<dbReference type="GO" id="GO:0005198">
    <property type="term" value="F:structural molecule activity"/>
    <property type="evidence" value="ECO:0007669"/>
    <property type="project" value="InterPro"/>
</dbReference>
<dbReference type="PRINTS" id="PR00207">
    <property type="entry name" value="FLAGELLIN"/>
</dbReference>
<accession>A0A6N9PZ81</accession>
<keyword evidence="3" id="KW-0975">Bacterial flagellum</keyword>
<keyword evidence="7" id="KW-1185">Reference proteome</keyword>
<dbReference type="InterPro" id="IPR013384">
    <property type="entry name" value="Flagell_FlgL"/>
</dbReference>
<dbReference type="Proteomes" id="UP000448943">
    <property type="component" value="Unassembled WGS sequence"/>
</dbReference>
<keyword evidence="6" id="KW-0282">Flagellum</keyword>
<comment type="subcellular location">
    <subcellularLocation>
        <location evidence="1">Bacterial flagellum</location>
    </subcellularLocation>
</comment>
<evidence type="ECO:0000256" key="1">
    <source>
        <dbReference type="ARBA" id="ARBA00004365"/>
    </source>
</evidence>
<dbReference type="GO" id="GO:0009424">
    <property type="term" value="C:bacterial-type flagellum hook"/>
    <property type="evidence" value="ECO:0007669"/>
    <property type="project" value="InterPro"/>
</dbReference>
<dbReference type="SUPFAM" id="SSF64518">
    <property type="entry name" value="Phase 1 flagellin"/>
    <property type="match status" value="1"/>
</dbReference>
<dbReference type="GO" id="GO:0071973">
    <property type="term" value="P:bacterial-type flagellum-dependent cell motility"/>
    <property type="evidence" value="ECO:0007669"/>
    <property type="project" value="InterPro"/>
</dbReference>
<keyword evidence="6" id="KW-0966">Cell projection</keyword>
<dbReference type="NCBIfam" id="TIGR02550">
    <property type="entry name" value="flagell_flgL"/>
    <property type="match status" value="1"/>
</dbReference>
<keyword evidence="6" id="KW-0969">Cilium</keyword>
<evidence type="ECO:0000259" key="4">
    <source>
        <dbReference type="Pfam" id="PF00669"/>
    </source>
</evidence>
<dbReference type="Gene3D" id="1.20.1330.10">
    <property type="entry name" value="f41 fragment of flagellin, N-terminal domain"/>
    <property type="match status" value="1"/>
</dbReference>
<evidence type="ECO:0000259" key="5">
    <source>
        <dbReference type="Pfam" id="PF00700"/>
    </source>
</evidence>
<dbReference type="PANTHER" id="PTHR42792">
    <property type="entry name" value="FLAGELLIN"/>
    <property type="match status" value="1"/>
</dbReference>
<feature type="domain" description="Flagellin N-terminal" evidence="4">
    <location>
        <begin position="7"/>
        <end position="140"/>
    </location>
</feature>
<sequence>MRVTSGMMNTQLLTNLNNNLERMTKYQEQLSSTKKLNKPSDDPVGVTYALRYRSDLSANKQYTENVSSALSWLEYSDSILDQTNDVLDRVRELTVQASNGTNDDAALNSIKEEMEELYGQLVTIGNSEFNGKYVFNGQQTNIKPYTEGNAKNESTDTGQILYAIGEGTKMAVNVTGDQVFGGLNPDGTPQEDNAFKVIDDILTQLENGDFDALSNSLGTLDSRIDKLLSVRAEVGARTNRVELTKSRLEDNDINLQTVLSKTEDADLAFVITKLTESEYVYQAALSVGANMISVSLVDFLR</sequence>